<dbReference type="GO" id="GO:0004177">
    <property type="term" value="F:aminopeptidase activity"/>
    <property type="evidence" value="ECO:0007669"/>
    <property type="project" value="UniProtKB-UniRule"/>
</dbReference>
<comment type="subcellular location">
    <subcellularLocation>
        <location evidence="2 11">Cytoplasm</location>
    </subcellularLocation>
</comment>
<evidence type="ECO:0000313" key="15">
    <source>
        <dbReference type="EMBL" id="QYZ70811.1"/>
    </source>
</evidence>
<evidence type="ECO:0000256" key="11">
    <source>
        <dbReference type="PIRNR" id="PIRNR006431"/>
    </source>
</evidence>
<evidence type="ECO:0000256" key="5">
    <source>
        <dbReference type="ARBA" id="ARBA00021843"/>
    </source>
</evidence>
<dbReference type="Pfam" id="PF00561">
    <property type="entry name" value="Abhydrolase_1"/>
    <property type="match status" value="1"/>
</dbReference>
<evidence type="ECO:0000256" key="6">
    <source>
        <dbReference type="ARBA" id="ARBA00022438"/>
    </source>
</evidence>
<keyword evidence="8 11" id="KW-0645">Protease</keyword>
<dbReference type="EMBL" id="CP069370">
    <property type="protein sequence ID" value="QYZ70811.1"/>
    <property type="molecule type" value="Genomic_DNA"/>
</dbReference>
<evidence type="ECO:0000256" key="13">
    <source>
        <dbReference type="RuleBase" id="RU003421"/>
    </source>
</evidence>
<evidence type="ECO:0000256" key="9">
    <source>
        <dbReference type="ARBA" id="ARBA00022801"/>
    </source>
</evidence>
<sequence>MSERRSLYPPIEPFRTGRLRVSDLHEIAWAESGNPAGKPVVVLHGGPGGGSSPFLRQGHDPARYRVVTFDQRGCGLSTPHAELEGNTTWDLVADIERLREHLGIDRWQVVGGSWGSTLALAYAVTHAERVTEMVLRGLFTIRKAEIDWFYQHGASMIFPDRWQEYIAPIPEAERGDLVAAFYRRLTGNDPEVRRAAARAWSVWEGATLSLLPVPEREAAFGEDEFADAMARIECHYFVNRGFFPRDGWLIDEARKLSHLPVTMIHGRYDVVTPLDTALLLKQAMPDAQLLIIPDAGHWGMEPGIQDAMVRTTDAYAGLG</sequence>
<dbReference type="KEGG" id="nsm:JO391_04660"/>
<dbReference type="PIRSF" id="PIRSF006431">
    <property type="entry name" value="Pept_S33"/>
    <property type="match status" value="1"/>
</dbReference>
<accession>A0A8G1EE23</accession>
<evidence type="ECO:0000259" key="14">
    <source>
        <dbReference type="Pfam" id="PF00561"/>
    </source>
</evidence>
<gene>
    <name evidence="15" type="primary">pip</name>
    <name evidence="15" type="ORF">JO391_04660</name>
</gene>
<comment type="similarity">
    <text evidence="3 11 13">Belongs to the peptidase S33 family.</text>
</comment>
<keyword evidence="16" id="KW-1185">Reference proteome</keyword>
<feature type="active site" evidence="12">
    <location>
        <position position="269"/>
    </location>
</feature>
<evidence type="ECO:0000256" key="3">
    <source>
        <dbReference type="ARBA" id="ARBA00010088"/>
    </source>
</evidence>
<feature type="active site" description="Nucleophile" evidence="12">
    <location>
        <position position="113"/>
    </location>
</feature>
<dbReference type="PANTHER" id="PTHR43722:SF1">
    <property type="entry name" value="PROLINE IMINOPEPTIDASE"/>
    <property type="match status" value="1"/>
</dbReference>
<evidence type="ECO:0000256" key="10">
    <source>
        <dbReference type="ARBA" id="ARBA00029605"/>
    </source>
</evidence>
<comment type="catalytic activity">
    <reaction evidence="1 11 13">
        <text>Release of N-terminal proline from a peptide.</text>
        <dbReference type="EC" id="3.4.11.5"/>
    </reaction>
</comment>
<dbReference type="PANTHER" id="PTHR43722">
    <property type="entry name" value="PROLINE IMINOPEPTIDASE"/>
    <property type="match status" value="1"/>
</dbReference>
<feature type="domain" description="AB hydrolase-1" evidence="14">
    <location>
        <begin position="38"/>
        <end position="301"/>
    </location>
</feature>
<keyword evidence="7 11" id="KW-0963">Cytoplasm</keyword>
<proteinExistence type="inferred from homology"/>
<evidence type="ECO:0000256" key="4">
    <source>
        <dbReference type="ARBA" id="ARBA00012568"/>
    </source>
</evidence>
<dbReference type="NCBIfam" id="TIGR01249">
    <property type="entry name" value="pro_imino_pep_1"/>
    <property type="match status" value="1"/>
</dbReference>
<evidence type="ECO:0000256" key="8">
    <source>
        <dbReference type="ARBA" id="ARBA00022670"/>
    </source>
</evidence>
<evidence type="ECO:0000256" key="7">
    <source>
        <dbReference type="ARBA" id="ARBA00022490"/>
    </source>
</evidence>
<dbReference type="GO" id="GO:0006508">
    <property type="term" value="P:proteolysis"/>
    <property type="evidence" value="ECO:0007669"/>
    <property type="project" value="UniProtKB-KW"/>
</dbReference>
<dbReference type="RefSeq" id="WP_220663028.1">
    <property type="nucleotide sequence ID" value="NZ_CP069370.1"/>
</dbReference>
<dbReference type="InterPro" id="IPR000073">
    <property type="entry name" value="AB_hydrolase_1"/>
</dbReference>
<evidence type="ECO:0000256" key="1">
    <source>
        <dbReference type="ARBA" id="ARBA00001585"/>
    </source>
</evidence>
<evidence type="ECO:0000256" key="2">
    <source>
        <dbReference type="ARBA" id="ARBA00004496"/>
    </source>
</evidence>
<dbReference type="PRINTS" id="PR00793">
    <property type="entry name" value="PROAMNOPTASE"/>
</dbReference>
<keyword evidence="9 11" id="KW-0378">Hydrolase</keyword>
<dbReference type="AlphaFoldDB" id="A0A8G1EE23"/>
<reference evidence="15" key="1">
    <citation type="submission" date="2021-02" db="EMBL/GenBank/DDBJ databases">
        <title>Rhodobacter shimadae sp. nov., an aerobic anoxygenic phototrophic bacterium isolated from a hot spring.</title>
        <authorList>
            <person name="Muramatsu S."/>
            <person name="Haruta S."/>
            <person name="Hirose S."/>
            <person name="Hanada S."/>
        </authorList>
    </citation>
    <scope>NUCLEOTIDE SEQUENCE</scope>
    <source>
        <strain evidence="15">N10</strain>
    </source>
</reference>
<evidence type="ECO:0000313" key="16">
    <source>
        <dbReference type="Proteomes" id="UP000826300"/>
    </source>
</evidence>
<dbReference type="InterPro" id="IPR002410">
    <property type="entry name" value="Peptidase_S33"/>
</dbReference>
<feature type="active site" description="Proton donor" evidence="12">
    <location>
        <position position="297"/>
    </location>
</feature>
<dbReference type="InterPro" id="IPR029058">
    <property type="entry name" value="AB_hydrolase_fold"/>
</dbReference>
<name>A0A8G1EE23_9RHOB</name>
<organism evidence="15 16">
    <name type="scientific">Neotabrizicola shimadae</name>
    <dbReference type="NCBI Taxonomy" id="2807096"/>
    <lineage>
        <taxon>Bacteria</taxon>
        <taxon>Pseudomonadati</taxon>
        <taxon>Pseudomonadota</taxon>
        <taxon>Alphaproteobacteria</taxon>
        <taxon>Rhodobacterales</taxon>
        <taxon>Paracoccaceae</taxon>
        <taxon>Neotabrizicola</taxon>
    </lineage>
</organism>
<dbReference type="PRINTS" id="PR00111">
    <property type="entry name" value="ABHYDROLASE"/>
</dbReference>
<dbReference type="Gene3D" id="3.40.50.1820">
    <property type="entry name" value="alpha/beta hydrolase"/>
    <property type="match status" value="1"/>
</dbReference>
<evidence type="ECO:0000256" key="12">
    <source>
        <dbReference type="PIRSR" id="PIRSR006431-1"/>
    </source>
</evidence>
<dbReference type="SUPFAM" id="SSF53474">
    <property type="entry name" value="alpha/beta-Hydrolases"/>
    <property type="match status" value="1"/>
</dbReference>
<dbReference type="EC" id="3.4.11.5" evidence="4 11"/>
<dbReference type="GO" id="GO:0005737">
    <property type="term" value="C:cytoplasm"/>
    <property type="evidence" value="ECO:0007669"/>
    <property type="project" value="UniProtKB-SubCell"/>
</dbReference>
<dbReference type="InterPro" id="IPR005944">
    <property type="entry name" value="Pro_iminopeptidase"/>
</dbReference>
<keyword evidence="6 11" id="KW-0031">Aminopeptidase</keyword>
<dbReference type="Proteomes" id="UP000826300">
    <property type="component" value="Chromosome"/>
</dbReference>
<protein>
    <recommendedName>
        <fullName evidence="5 11">Proline iminopeptidase</fullName>
        <shortName evidence="11">PIP</shortName>
        <ecNumber evidence="4 11">3.4.11.5</ecNumber>
    </recommendedName>
    <alternativeName>
        <fullName evidence="10 11">Prolyl aminopeptidase</fullName>
    </alternativeName>
</protein>